<sequence length="395" mass="42379">MKRILFAWELGANLGHLTRDIPVAERLRAQGHDILFVVKDVAMAERLLPLRGFSFVQAPVAPLPQRAQAPANYSEMLMAAGYGDSSSLVGRVRAWTALFKLHGSQVVVINHAPTALLAARSVGLPAVLTCIGFEVPPQVDPLPSIRPWERTTQERLQAADTFVLERINGILKQYGRPSLKRVAGLFEGIPTLLTTFAELDHYGARADGEYVGMFSAQGDAEDRPWSDAGGARVFAYLRPTVPGFESMLWAMRDADVSAICVVPGIANDVADQYRSPSLQIATHPLALGPILSRAALAVVYGTGTMSDALLAGVPLLMVPQVVEQALMAARIEALGAGVLWHAPRTPASAGAILKSALGNTDLRRAAGMFADKYRDFSPSRAAAHVSEFILRAATA</sequence>
<protein>
    <submittedName>
        <fullName evidence="1">UDP-glucuronosyltransferase</fullName>
    </submittedName>
</protein>
<dbReference type="Proteomes" id="UP000441032">
    <property type="component" value="Unassembled WGS sequence"/>
</dbReference>
<dbReference type="RefSeq" id="WP_154207471.1">
    <property type="nucleotide sequence ID" value="NZ_WJYN01000006.1"/>
</dbReference>
<dbReference type="PANTHER" id="PTHR21015:SF22">
    <property type="entry name" value="GLYCOSYLTRANSFERASE"/>
    <property type="match status" value="1"/>
</dbReference>
<evidence type="ECO:0000313" key="2">
    <source>
        <dbReference type="Proteomes" id="UP000441032"/>
    </source>
</evidence>
<organism evidence="1 2">
    <name type="scientific">Ralstonia pickettii</name>
    <name type="common">Burkholderia pickettii</name>
    <dbReference type="NCBI Taxonomy" id="329"/>
    <lineage>
        <taxon>Bacteria</taxon>
        <taxon>Pseudomonadati</taxon>
        <taxon>Pseudomonadota</taxon>
        <taxon>Betaproteobacteria</taxon>
        <taxon>Burkholderiales</taxon>
        <taxon>Burkholderiaceae</taxon>
        <taxon>Ralstonia</taxon>
    </lineage>
</organism>
<reference evidence="1 2" key="1">
    <citation type="submission" date="2019-11" db="EMBL/GenBank/DDBJ databases">
        <title>Phenotypic characterization of an OXA-22 and OXA-60 co-producing Ralstonia pickettii clinical strain.</title>
        <authorList>
            <person name="He F."/>
        </authorList>
    </citation>
    <scope>NUCLEOTIDE SEQUENCE [LARGE SCALE GENOMIC DNA]</scope>
    <source>
        <strain evidence="1 2">PSLESD1</strain>
    </source>
</reference>
<dbReference type="SUPFAM" id="SSF53756">
    <property type="entry name" value="UDP-Glycosyltransferase/glycogen phosphorylase"/>
    <property type="match status" value="1"/>
</dbReference>
<accession>A0A7X2LBL1</accession>
<dbReference type="PANTHER" id="PTHR21015">
    <property type="entry name" value="UDP-N-ACETYLGLUCOSAMINE--N-ACETYLMURAMYL-(PENTAPEPTIDE) PYROPHOSPHORYL-UNDECAPRENOL N-ACETYLGLUCOSAMINE TRANSFERASE 1"/>
    <property type="match status" value="1"/>
</dbReference>
<comment type="caution">
    <text evidence="1">The sequence shown here is derived from an EMBL/GenBank/DDBJ whole genome shotgun (WGS) entry which is preliminary data.</text>
</comment>
<name>A0A7X2LBL1_RALPI</name>
<evidence type="ECO:0000313" key="1">
    <source>
        <dbReference type="EMBL" id="MRT00147.1"/>
    </source>
</evidence>
<dbReference type="GO" id="GO:0016757">
    <property type="term" value="F:glycosyltransferase activity"/>
    <property type="evidence" value="ECO:0007669"/>
    <property type="project" value="TreeGrafter"/>
</dbReference>
<gene>
    <name evidence="1" type="ORF">GJQ57_16015</name>
</gene>
<dbReference type="AlphaFoldDB" id="A0A7X2LBL1"/>
<keyword evidence="1" id="KW-0808">Transferase</keyword>
<proteinExistence type="predicted"/>
<dbReference type="EMBL" id="WJYN01000006">
    <property type="protein sequence ID" value="MRT00147.1"/>
    <property type="molecule type" value="Genomic_DNA"/>
</dbReference>
<dbReference type="Gene3D" id="3.40.50.2000">
    <property type="entry name" value="Glycogen Phosphorylase B"/>
    <property type="match status" value="2"/>
</dbReference>